<proteinExistence type="predicted"/>
<evidence type="ECO:0000256" key="1">
    <source>
        <dbReference type="SAM" id="Phobius"/>
    </source>
</evidence>
<dbReference type="OrthoDB" id="1707485at2"/>
<feature type="transmembrane region" description="Helical" evidence="1">
    <location>
        <begin position="12"/>
        <end position="34"/>
    </location>
</feature>
<dbReference type="STRING" id="1123281.SAMN02745180_00980"/>
<keyword evidence="1" id="KW-1133">Transmembrane helix</keyword>
<gene>
    <name evidence="2" type="ORF">SAMN02745180_00980</name>
</gene>
<keyword evidence="1" id="KW-0472">Membrane</keyword>
<organism evidence="2 3">
    <name type="scientific">Sporanaerobacter acetigenes DSM 13106</name>
    <dbReference type="NCBI Taxonomy" id="1123281"/>
    <lineage>
        <taxon>Bacteria</taxon>
        <taxon>Bacillati</taxon>
        <taxon>Bacillota</taxon>
        <taxon>Tissierellia</taxon>
        <taxon>Tissierellales</taxon>
        <taxon>Sporanaerobacteraceae</taxon>
        <taxon>Sporanaerobacter</taxon>
    </lineage>
</organism>
<dbReference type="RefSeq" id="WP_072743624.1">
    <property type="nucleotide sequence ID" value="NZ_FQXR01000004.1"/>
</dbReference>
<accession>A0A1M5VNW6</accession>
<keyword evidence="1" id="KW-0812">Transmembrane</keyword>
<evidence type="ECO:0000313" key="2">
    <source>
        <dbReference type="EMBL" id="SHH76858.1"/>
    </source>
</evidence>
<dbReference type="Proteomes" id="UP000184389">
    <property type="component" value="Unassembled WGS sequence"/>
</dbReference>
<keyword evidence="3" id="KW-1185">Reference proteome</keyword>
<reference evidence="2 3" key="1">
    <citation type="submission" date="2016-11" db="EMBL/GenBank/DDBJ databases">
        <authorList>
            <person name="Jaros S."/>
            <person name="Januszkiewicz K."/>
            <person name="Wedrychowicz H."/>
        </authorList>
    </citation>
    <scope>NUCLEOTIDE SEQUENCE [LARGE SCALE GENOMIC DNA]</scope>
    <source>
        <strain evidence="2 3">DSM 13106</strain>
    </source>
</reference>
<evidence type="ECO:0000313" key="3">
    <source>
        <dbReference type="Proteomes" id="UP000184389"/>
    </source>
</evidence>
<sequence>MNEIVEKKEKSFLKVFLSIIVTAILVDFVIFLANKYTAKYPYMTNIIVILMVTFACSGILIKYFSKYSYTLEDDELIFHRLIGKRNFKMLSIKLDELSSIKPYSGNEKYNFNYKFVFDKSFENCHVGRYHRKGKEYLFLFRPSQSFVSEVNRKISTN</sequence>
<name>A0A1M5VNW6_9FIRM</name>
<feature type="transmembrane region" description="Helical" evidence="1">
    <location>
        <begin position="40"/>
        <end position="61"/>
    </location>
</feature>
<dbReference type="AlphaFoldDB" id="A0A1M5VNW6"/>
<protein>
    <submittedName>
        <fullName evidence="2">Uncharacterized protein</fullName>
    </submittedName>
</protein>
<dbReference type="EMBL" id="FQXR01000004">
    <property type="protein sequence ID" value="SHH76858.1"/>
    <property type="molecule type" value="Genomic_DNA"/>
</dbReference>